<protein>
    <submittedName>
        <fullName evidence="1">DUF4442 domain-containing protein</fullName>
    </submittedName>
</protein>
<reference evidence="1 2" key="1">
    <citation type="submission" date="2020-08" db="EMBL/GenBank/DDBJ databases">
        <title>Stenotrophomonas tumulicola JCM 30961.</title>
        <authorList>
            <person name="Deng Y."/>
        </authorList>
    </citation>
    <scope>NUCLEOTIDE SEQUENCE [LARGE SCALE GENOMIC DNA]</scope>
    <source>
        <strain evidence="1 2">JCM 30961</strain>
    </source>
</reference>
<dbReference type="Pfam" id="PF14539">
    <property type="entry name" value="DUF4442"/>
    <property type="match status" value="1"/>
</dbReference>
<sequence>MNATLFRHGINLWPPFLFAGIHVSRVSADYRDIEVELRMRPWNRNYVGTHFGGSLFAMTDPFWMLGLMNNLGRDYYVWDRAAEIEFLKPGRGTVRAAFHIDAPMLEEIRTAAADGSKQLRWFDNDVTDQNGEVVARVRKQVYIRLKPQARAGGVSDIKADAAV</sequence>
<evidence type="ECO:0000313" key="1">
    <source>
        <dbReference type="EMBL" id="MBA8680362.1"/>
    </source>
</evidence>
<keyword evidence="2" id="KW-1185">Reference proteome</keyword>
<accession>A0A7W3IG24</accession>
<dbReference type="InterPro" id="IPR027961">
    <property type="entry name" value="DUF4442"/>
</dbReference>
<evidence type="ECO:0000313" key="2">
    <source>
        <dbReference type="Proteomes" id="UP000547058"/>
    </source>
</evidence>
<proteinExistence type="predicted"/>
<dbReference type="EMBL" id="JACGXS010000001">
    <property type="protein sequence ID" value="MBA8680362.1"/>
    <property type="molecule type" value="Genomic_DNA"/>
</dbReference>
<name>A0A7W3IG24_9GAMM</name>
<comment type="caution">
    <text evidence="1">The sequence shown here is derived from an EMBL/GenBank/DDBJ whole genome shotgun (WGS) entry which is preliminary data.</text>
</comment>
<dbReference type="RefSeq" id="WP_182337550.1">
    <property type="nucleotide sequence ID" value="NZ_JACGXS010000001.1"/>
</dbReference>
<dbReference type="Proteomes" id="UP000547058">
    <property type="component" value="Unassembled WGS sequence"/>
</dbReference>
<dbReference type="SUPFAM" id="SSF54637">
    <property type="entry name" value="Thioesterase/thiol ester dehydrase-isomerase"/>
    <property type="match status" value="1"/>
</dbReference>
<gene>
    <name evidence="1" type="ORF">H4O11_00855</name>
</gene>
<dbReference type="Gene3D" id="3.10.129.10">
    <property type="entry name" value="Hotdog Thioesterase"/>
    <property type="match status" value="1"/>
</dbReference>
<organism evidence="1 2">
    <name type="scientific">Stenotrophomonas tumulicola</name>
    <dbReference type="NCBI Taxonomy" id="1685415"/>
    <lineage>
        <taxon>Bacteria</taxon>
        <taxon>Pseudomonadati</taxon>
        <taxon>Pseudomonadota</taxon>
        <taxon>Gammaproteobacteria</taxon>
        <taxon>Lysobacterales</taxon>
        <taxon>Lysobacteraceae</taxon>
        <taxon>Stenotrophomonas</taxon>
    </lineage>
</organism>
<dbReference type="InterPro" id="IPR029069">
    <property type="entry name" value="HotDog_dom_sf"/>
</dbReference>
<dbReference type="AlphaFoldDB" id="A0A7W3IG24"/>